<feature type="domain" description="Mut7-C RNAse" evidence="1">
    <location>
        <begin position="90"/>
        <end position="230"/>
    </location>
</feature>
<dbReference type="PANTHER" id="PTHR39081">
    <property type="entry name" value="MUT7-C DOMAIN-CONTAINING PROTEIN"/>
    <property type="match status" value="1"/>
</dbReference>
<dbReference type="InterPro" id="IPR002782">
    <property type="entry name" value="Mut7-C_RNAse_dom"/>
</dbReference>
<comment type="caution">
    <text evidence="3">The sequence shown here is derived from an EMBL/GenBank/DDBJ whole genome shotgun (WGS) entry which is preliminary data.</text>
</comment>
<evidence type="ECO:0000313" key="3">
    <source>
        <dbReference type="EMBL" id="MBB5430373.1"/>
    </source>
</evidence>
<proteinExistence type="predicted"/>
<organism evidence="3 4">
    <name type="scientific">Nocardiopsis composta</name>
    <dbReference type="NCBI Taxonomy" id="157465"/>
    <lineage>
        <taxon>Bacteria</taxon>
        <taxon>Bacillati</taxon>
        <taxon>Actinomycetota</taxon>
        <taxon>Actinomycetes</taxon>
        <taxon>Streptosporangiales</taxon>
        <taxon>Nocardiopsidaceae</taxon>
        <taxon>Nocardiopsis</taxon>
    </lineage>
</organism>
<sequence length="247" mass="27306">MERHDVVLRFAPELRFLLRPRHRGEQVRAACDAQAPLGHLVQSLGVPLTEVGALRAGGRQVPASHRCAPGRVVEVDGPARPQPLPFPRVRFLLDVHLGTLARRLRLLGVDTAYDNDRDDASLVRQAAAEQRVLLTRDRGLLCRRALPAGGHVRAERPEEQLREVLERFAPPLAPWTRCPACNGLLAPAEAEEVAGELEPGTRACYEVFARCGECARVYWPGAHHGRLARIVREAEELAASARRAPVR</sequence>
<evidence type="ECO:0000259" key="1">
    <source>
        <dbReference type="Pfam" id="PF01927"/>
    </source>
</evidence>
<keyword evidence="4" id="KW-1185">Reference proteome</keyword>
<dbReference type="InterPro" id="IPR027798">
    <property type="entry name" value="Ub_Mut7C"/>
</dbReference>
<dbReference type="RefSeq" id="WP_184388211.1">
    <property type="nucleotide sequence ID" value="NZ_BAAAJD010000056.1"/>
</dbReference>
<dbReference type="Pfam" id="PF01927">
    <property type="entry name" value="Mut7-C"/>
    <property type="match status" value="1"/>
</dbReference>
<dbReference type="EMBL" id="JACHDB010000001">
    <property type="protein sequence ID" value="MBB5430373.1"/>
    <property type="molecule type" value="Genomic_DNA"/>
</dbReference>
<evidence type="ECO:0000259" key="2">
    <source>
        <dbReference type="Pfam" id="PF14451"/>
    </source>
</evidence>
<reference evidence="3 4" key="1">
    <citation type="submission" date="2020-08" db="EMBL/GenBank/DDBJ databases">
        <title>Sequencing the genomes of 1000 actinobacteria strains.</title>
        <authorList>
            <person name="Klenk H.-P."/>
        </authorList>
    </citation>
    <scope>NUCLEOTIDE SEQUENCE [LARGE SCALE GENOMIC DNA]</scope>
    <source>
        <strain evidence="3 4">DSM 44551</strain>
    </source>
</reference>
<dbReference type="Pfam" id="PF14451">
    <property type="entry name" value="Ub-Mut7C"/>
    <property type="match status" value="1"/>
</dbReference>
<dbReference type="AlphaFoldDB" id="A0A7W8VBZ0"/>
<feature type="domain" description="Ubiquitin Mut7-C" evidence="2">
    <location>
        <begin position="6"/>
        <end position="75"/>
    </location>
</feature>
<protein>
    <recommendedName>
        <fullName evidence="5">Mut7-C ubiquitin/RNAse domain-containing protein</fullName>
    </recommendedName>
</protein>
<dbReference type="PANTHER" id="PTHR39081:SF1">
    <property type="entry name" value="MUT7-C RNASE DOMAIN-CONTAINING PROTEIN"/>
    <property type="match status" value="1"/>
</dbReference>
<accession>A0A7W8VBZ0</accession>
<dbReference type="Proteomes" id="UP000572635">
    <property type="component" value="Unassembled WGS sequence"/>
</dbReference>
<evidence type="ECO:0008006" key="5">
    <source>
        <dbReference type="Google" id="ProtNLM"/>
    </source>
</evidence>
<gene>
    <name evidence="3" type="ORF">HDA36_000457</name>
</gene>
<name>A0A7W8VBZ0_9ACTN</name>
<evidence type="ECO:0000313" key="4">
    <source>
        <dbReference type="Proteomes" id="UP000572635"/>
    </source>
</evidence>